<dbReference type="GO" id="GO:0043200">
    <property type="term" value="P:response to amino acid"/>
    <property type="evidence" value="ECO:0007669"/>
    <property type="project" value="TreeGrafter"/>
</dbReference>
<evidence type="ECO:0000256" key="1">
    <source>
        <dbReference type="ARBA" id="ARBA00023015"/>
    </source>
</evidence>
<evidence type="ECO:0000313" key="6">
    <source>
        <dbReference type="Proteomes" id="UP000195569"/>
    </source>
</evidence>
<reference evidence="5" key="1">
    <citation type="submission" date="2016-12" db="EMBL/GenBank/DDBJ databases">
        <authorList>
            <person name="Moulin L."/>
        </authorList>
    </citation>
    <scope>NUCLEOTIDE SEQUENCE [LARGE SCALE GENOMIC DNA]</scope>
    <source>
        <strain evidence="5">STM 7183</strain>
    </source>
</reference>
<dbReference type="InterPro" id="IPR011008">
    <property type="entry name" value="Dimeric_a/b-barrel"/>
</dbReference>
<dbReference type="InterPro" id="IPR000485">
    <property type="entry name" value="AsnC-type_HTH_dom"/>
</dbReference>
<keyword evidence="2" id="KW-0238">DNA-binding</keyword>
<comment type="caution">
    <text evidence="5">The sequence shown here is derived from an EMBL/GenBank/DDBJ whole genome shotgun (WGS) entry which is preliminary data.</text>
</comment>
<dbReference type="SMART" id="SM00344">
    <property type="entry name" value="HTH_ASNC"/>
    <property type="match status" value="1"/>
</dbReference>
<dbReference type="EMBL" id="CYGY02000047">
    <property type="protein sequence ID" value="SIT45584.1"/>
    <property type="molecule type" value="Genomic_DNA"/>
</dbReference>
<dbReference type="InterPro" id="IPR036390">
    <property type="entry name" value="WH_DNA-bd_sf"/>
</dbReference>
<dbReference type="InterPro" id="IPR019888">
    <property type="entry name" value="Tscrpt_reg_AsnC-like"/>
</dbReference>
<dbReference type="PANTHER" id="PTHR30154">
    <property type="entry name" value="LEUCINE-RESPONSIVE REGULATORY PROTEIN"/>
    <property type="match status" value="1"/>
</dbReference>
<dbReference type="PANTHER" id="PTHR30154:SF46">
    <property type="entry name" value="TRANSCRIPTIONAL REGULATORY PROTEIN"/>
    <property type="match status" value="1"/>
</dbReference>
<keyword evidence="6" id="KW-1185">Reference proteome</keyword>
<keyword evidence="1" id="KW-0805">Transcription regulation</keyword>
<proteinExistence type="predicted"/>
<keyword evidence="3" id="KW-0804">Transcription</keyword>
<dbReference type="GO" id="GO:0043565">
    <property type="term" value="F:sequence-specific DNA binding"/>
    <property type="evidence" value="ECO:0007669"/>
    <property type="project" value="InterPro"/>
</dbReference>
<sequence>MQTLEIDRIDMRLLGILQTQGRISNLELAEAISLSPAQTLRRHRRLEEMGVIRCYETRLDAQVLGFGVVAFIQVTMERGHVRDLAKFKGMVAELTEIQECFAVTGDIDYMLKVVARDLKALSEFLLDTLMRIPGVSGVKSSVCLDELKCTGAVPLAT</sequence>
<dbReference type="InterPro" id="IPR036388">
    <property type="entry name" value="WH-like_DNA-bd_sf"/>
</dbReference>
<dbReference type="Gene3D" id="3.30.70.920">
    <property type="match status" value="1"/>
</dbReference>
<dbReference type="Pfam" id="PF13412">
    <property type="entry name" value="HTH_24"/>
    <property type="match status" value="1"/>
</dbReference>
<dbReference type="Gene3D" id="1.10.10.10">
    <property type="entry name" value="Winged helix-like DNA-binding domain superfamily/Winged helix DNA-binding domain"/>
    <property type="match status" value="1"/>
</dbReference>
<dbReference type="Pfam" id="PF01037">
    <property type="entry name" value="AsnC_trans_reg"/>
    <property type="match status" value="1"/>
</dbReference>
<dbReference type="GO" id="GO:0005829">
    <property type="term" value="C:cytosol"/>
    <property type="evidence" value="ECO:0007669"/>
    <property type="project" value="TreeGrafter"/>
</dbReference>
<feature type="domain" description="HTH asnC-type" evidence="4">
    <location>
        <begin position="6"/>
        <end position="67"/>
    </location>
</feature>
<protein>
    <submittedName>
        <fullName evidence="5">TRANSCRIPTIONAL REGULATOR AsnC/Lrp family</fullName>
    </submittedName>
</protein>
<dbReference type="InterPro" id="IPR019887">
    <property type="entry name" value="Tscrpt_reg_AsnC/Lrp_C"/>
</dbReference>
<evidence type="ECO:0000259" key="4">
    <source>
        <dbReference type="PROSITE" id="PS50956"/>
    </source>
</evidence>
<dbReference type="PROSITE" id="PS50956">
    <property type="entry name" value="HTH_ASNC_2"/>
    <property type="match status" value="1"/>
</dbReference>
<evidence type="ECO:0000313" key="5">
    <source>
        <dbReference type="EMBL" id="SIT45584.1"/>
    </source>
</evidence>
<dbReference type="AlphaFoldDB" id="A0A1N7SE11"/>
<dbReference type="RefSeq" id="WP_087736723.1">
    <property type="nucleotide sequence ID" value="NZ_CYGY02000047.1"/>
</dbReference>
<accession>A0A1N7SE11</accession>
<gene>
    <name evidence="5" type="ORF">BN2476_470060</name>
</gene>
<evidence type="ECO:0000256" key="3">
    <source>
        <dbReference type="ARBA" id="ARBA00023163"/>
    </source>
</evidence>
<dbReference type="PRINTS" id="PR00033">
    <property type="entry name" value="HTHASNC"/>
</dbReference>
<evidence type="ECO:0000256" key="2">
    <source>
        <dbReference type="ARBA" id="ARBA00023125"/>
    </source>
</evidence>
<dbReference type="SUPFAM" id="SSF54909">
    <property type="entry name" value="Dimeric alpha+beta barrel"/>
    <property type="match status" value="1"/>
</dbReference>
<dbReference type="Proteomes" id="UP000195569">
    <property type="component" value="Unassembled WGS sequence"/>
</dbReference>
<dbReference type="OrthoDB" id="8526125at2"/>
<dbReference type="SUPFAM" id="SSF46785">
    <property type="entry name" value="Winged helix' DNA-binding domain"/>
    <property type="match status" value="1"/>
</dbReference>
<name>A0A1N7SE11_9BURK</name>
<organism evidence="5 6">
    <name type="scientific">Paraburkholderia piptadeniae</name>
    <dbReference type="NCBI Taxonomy" id="1701573"/>
    <lineage>
        <taxon>Bacteria</taxon>
        <taxon>Pseudomonadati</taxon>
        <taxon>Pseudomonadota</taxon>
        <taxon>Betaproteobacteria</taxon>
        <taxon>Burkholderiales</taxon>
        <taxon>Burkholderiaceae</taxon>
        <taxon>Paraburkholderia</taxon>
    </lineage>
</organism>